<gene>
    <name evidence="1" type="ORF">A9404_02355</name>
</gene>
<dbReference type="KEGG" id="haz:A9404_02355"/>
<keyword evidence="2" id="KW-1185">Reference proteome</keyword>
<dbReference type="OrthoDB" id="9800518at2"/>
<dbReference type="Proteomes" id="UP000078596">
    <property type="component" value="Chromosome"/>
</dbReference>
<sequence length="112" mass="12357">MPNFSIILNLWPSDEFAPRLCAAVKQLGARGLPLQKGLSQGNVALDDDMLVRVLTVAESEEQLQVTLGIQYTSIVTGCSCTDDPSPLNILPEYCETELLIDRHTGETEIRLR</sequence>
<accession>A0A191ZES8</accession>
<organism evidence="1 2">
    <name type="scientific">Halothiobacillus diazotrophicus</name>
    <dbReference type="NCBI Taxonomy" id="1860122"/>
    <lineage>
        <taxon>Bacteria</taxon>
        <taxon>Pseudomonadati</taxon>
        <taxon>Pseudomonadota</taxon>
        <taxon>Gammaproteobacteria</taxon>
        <taxon>Chromatiales</taxon>
        <taxon>Halothiobacillaceae</taxon>
        <taxon>Halothiobacillus</taxon>
    </lineage>
</organism>
<name>A0A191ZES8_9GAMM</name>
<dbReference type="AlphaFoldDB" id="A0A191ZES8"/>
<reference evidence="1 2" key="1">
    <citation type="submission" date="2016-06" db="EMBL/GenBank/DDBJ databases">
        <title>Insight into the functional genes involving in sulfur oxidation in Pearl River water.</title>
        <authorList>
            <person name="Luo J."/>
            <person name="Tan X."/>
            <person name="Lin W."/>
        </authorList>
    </citation>
    <scope>NUCLEOTIDE SEQUENCE [LARGE SCALE GENOMIC DNA]</scope>
    <source>
        <strain evidence="1 2">LS2</strain>
    </source>
</reference>
<dbReference type="EMBL" id="CP016027">
    <property type="protein sequence ID" value="ANJ66374.1"/>
    <property type="molecule type" value="Genomic_DNA"/>
</dbReference>
<dbReference type="RefSeq" id="WP_066098314.1">
    <property type="nucleotide sequence ID" value="NZ_CP016027.1"/>
</dbReference>
<protein>
    <submittedName>
        <fullName evidence="1">Uncharacterized protein</fullName>
    </submittedName>
</protein>
<proteinExistence type="predicted"/>
<evidence type="ECO:0000313" key="2">
    <source>
        <dbReference type="Proteomes" id="UP000078596"/>
    </source>
</evidence>
<evidence type="ECO:0000313" key="1">
    <source>
        <dbReference type="EMBL" id="ANJ66374.1"/>
    </source>
</evidence>